<feature type="region of interest" description="Disordered" evidence="1">
    <location>
        <begin position="521"/>
        <end position="541"/>
    </location>
</feature>
<sequence length="719" mass="78904">MRFAYIAISAALLASAYLLGGMNRTSDSWTPGNAMTGTGVQQAAASFDRMTTGSTGVAPKTDRTADEVEIAQVTVGQPAPVTPPTRPKVDESALRYFARKGDTARLQAEISRLRALYPDWTPPEDPMAIPVNADRELERMWQLYSESRYAEVRKAIADRELAESGWTPPADLLDRLSVAEARAQLTNASDLNQYDTVVRIGAETPSLLTCSEVDVLWRVAEAFARTERPGRARDAYLYVLNNCNVPSERLATVQKASTLLPATMVEDLLARERPGPDGTMEFDAIRDDLARNLVAEGDNDATITVPPQYLGRVERLVESGGSASDALLLGWYYLRRNDMAAAETWFRKARGIEDSASASQGLALTLIDRKEPKEAEEVMYRWRDGSKDAQQTYFAATANLLAISPPLPLTEEVLARIASETISGRDAQTAQQFGWYARELKQHKTAADWFTTALSWKPDDEPSAYGLALSRNELNDETGVAEIQRQWADRSERIARLGETEPQEEKATREKEAAAVARPAVRTAPAAVETAPRAATSRTTQGAVRQRGCSFTVDPRSLSPAVALARGWCLMDMNRPLEAARAFEVALAAPGVKEREDAAYGQSLAYLRAGLTSKAAVSAARAPQGTERIVELQSAILRDRAVASFNAGRNRDTILILDQLSQLGTEQQDLMVLKGYAYLNLNRFIDARRIFQALAEAGNREGAKGLVEVRRAQFKGNQN</sequence>
<dbReference type="SUPFAM" id="SSF48452">
    <property type="entry name" value="TPR-like"/>
    <property type="match status" value="2"/>
</dbReference>
<comment type="caution">
    <text evidence="3">The sequence shown here is derived from an EMBL/GenBank/DDBJ whole genome shotgun (WGS) entry which is preliminary data.</text>
</comment>
<dbReference type="Proteomes" id="UP001161580">
    <property type="component" value="Unassembled WGS sequence"/>
</dbReference>
<reference evidence="3" key="1">
    <citation type="submission" date="2022-03" db="EMBL/GenBank/DDBJ databases">
        <title>Fererhizobium litorale gen. nov., sp. nov., isolated from sandy sediments of the Sea of Japan seashore.</title>
        <authorList>
            <person name="Romanenko L."/>
            <person name="Kurilenko V."/>
            <person name="Otstavnykh N."/>
            <person name="Svetashev V."/>
            <person name="Tekutyeva L."/>
            <person name="Isaeva M."/>
            <person name="Mikhailov V."/>
        </authorList>
    </citation>
    <scope>NUCLEOTIDE SEQUENCE</scope>
    <source>
        <strain evidence="3">KMM 9576</strain>
    </source>
</reference>
<name>A0AAE3QET1_9HYPH</name>
<evidence type="ECO:0000256" key="1">
    <source>
        <dbReference type="SAM" id="MobiDB-lite"/>
    </source>
</evidence>
<feature type="chain" id="PRO_5042151474" evidence="2">
    <location>
        <begin position="21"/>
        <end position="719"/>
    </location>
</feature>
<keyword evidence="4" id="KW-1185">Reference proteome</keyword>
<protein>
    <submittedName>
        <fullName evidence="3">Cellulose synthase</fullName>
    </submittedName>
</protein>
<dbReference type="Gene3D" id="1.25.40.10">
    <property type="entry name" value="Tetratricopeptide repeat domain"/>
    <property type="match status" value="2"/>
</dbReference>
<evidence type="ECO:0000256" key="2">
    <source>
        <dbReference type="SAM" id="SignalP"/>
    </source>
</evidence>
<feature type="compositionally biased region" description="Low complexity" evidence="1">
    <location>
        <begin position="521"/>
        <end position="536"/>
    </location>
</feature>
<organism evidence="3 4">
    <name type="scientific">Ferirhizobium litorale</name>
    <dbReference type="NCBI Taxonomy" id="2927786"/>
    <lineage>
        <taxon>Bacteria</taxon>
        <taxon>Pseudomonadati</taxon>
        <taxon>Pseudomonadota</taxon>
        <taxon>Alphaproteobacteria</taxon>
        <taxon>Hyphomicrobiales</taxon>
        <taxon>Rhizobiaceae</taxon>
        <taxon>Ferirhizobium</taxon>
    </lineage>
</organism>
<gene>
    <name evidence="3" type="ORF">MRS75_11000</name>
</gene>
<accession>A0AAE3QET1</accession>
<dbReference type="EMBL" id="JALDYZ010000005">
    <property type="protein sequence ID" value="MDI7922613.1"/>
    <property type="molecule type" value="Genomic_DNA"/>
</dbReference>
<proteinExistence type="predicted"/>
<evidence type="ECO:0000313" key="3">
    <source>
        <dbReference type="EMBL" id="MDI7922613.1"/>
    </source>
</evidence>
<dbReference type="AlphaFoldDB" id="A0AAE3QET1"/>
<dbReference type="RefSeq" id="WP_311786433.1">
    <property type="nucleotide sequence ID" value="NZ_JALDYY010000004.1"/>
</dbReference>
<keyword evidence="2" id="KW-0732">Signal</keyword>
<feature type="signal peptide" evidence="2">
    <location>
        <begin position="1"/>
        <end position="20"/>
    </location>
</feature>
<dbReference type="InterPro" id="IPR011990">
    <property type="entry name" value="TPR-like_helical_dom_sf"/>
</dbReference>
<evidence type="ECO:0000313" key="4">
    <source>
        <dbReference type="Proteomes" id="UP001161580"/>
    </source>
</evidence>